<gene>
    <name evidence="1" type="ORF">GCM10011613_06450</name>
</gene>
<reference evidence="2" key="1">
    <citation type="journal article" date="2019" name="Int. J. Syst. Evol. Microbiol.">
        <title>The Global Catalogue of Microorganisms (GCM) 10K type strain sequencing project: providing services to taxonomists for standard genome sequencing and annotation.</title>
        <authorList>
            <consortium name="The Broad Institute Genomics Platform"/>
            <consortium name="The Broad Institute Genome Sequencing Center for Infectious Disease"/>
            <person name="Wu L."/>
            <person name="Ma J."/>
        </authorList>
    </citation>
    <scope>NUCLEOTIDE SEQUENCE [LARGE SCALE GENOMIC DNA]</scope>
    <source>
        <strain evidence="2">KCTC 32239</strain>
    </source>
</reference>
<dbReference type="Proteomes" id="UP000619761">
    <property type="component" value="Unassembled WGS sequence"/>
</dbReference>
<dbReference type="InterPro" id="IPR023393">
    <property type="entry name" value="START-like_dom_sf"/>
</dbReference>
<dbReference type="EMBL" id="BMYZ01000001">
    <property type="protein sequence ID" value="GGY65304.1"/>
    <property type="molecule type" value="Genomic_DNA"/>
</dbReference>
<dbReference type="RefSeq" id="WP_189416021.1">
    <property type="nucleotide sequence ID" value="NZ_BMYZ01000001.1"/>
</dbReference>
<protein>
    <submittedName>
        <fullName evidence="1">Potassium-transporting ATPase subunit F</fullName>
    </submittedName>
</protein>
<accession>A0ABQ3ATD1</accession>
<proteinExistence type="predicted"/>
<organism evidence="1 2">
    <name type="scientific">Cellvibrio zantedeschiae</name>
    <dbReference type="NCBI Taxonomy" id="1237077"/>
    <lineage>
        <taxon>Bacteria</taxon>
        <taxon>Pseudomonadati</taxon>
        <taxon>Pseudomonadota</taxon>
        <taxon>Gammaproteobacteria</taxon>
        <taxon>Cellvibrionales</taxon>
        <taxon>Cellvibrionaceae</taxon>
        <taxon>Cellvibrio</taxon>
    </lineage>
</organism>
<dbReference type="CDD" id="cd07818">
    <property type="entry name" value="SRPBCC_1"/>
    <property type="match status" value="1"/>
</dbReference>
<sequence length="177" mass="20003">MFRLILIIVVCFVAGILIYAATKPNRFSIVRKLKINADPEKVFAEINDFTRWKLWSPWETKDPAMQRTYSGSAAGIGAIYEWNGDKNLGTGKMEITDSVAGQNIIIKLDFYKPFEAHNVAEFTFTPEGDGTLVTWEMRGPQVFMGKLMCVFMDMDKMVGKDFEAGLSKLKTLTENPD</sequence>
<evidence type="ECO:0000313" key="2">
    <source>
        <dbReference type="Proteomes" id="UP000619761"/>
    </source>
</evidence>
<comment type="caution">
    <text evidence="1">The sequence shown here is derived from an EMBL/GenBank/DDBJ whole genome shotgun (WGS) entry which is preliminary data.</text>
</comment>
<dbReference type="SUPFAM" id="SSF55961">
    <property type="entry name" value="Bet v1-like"/>
    <property type="match status" value="1"/>
</dbReference>
<evidence type="ECO:0000313" key="1">
    <source>
        <dbReference type="EMBL" id="GGY65304.1"/>
    </source>
</evidence>
<dbReference type="Gene3D" id="3.30.530.20">
    <property type="match status" value="1"/>
</dbReference>
<name>A0ABQ3ATD1_9GAMM</name>
<keyword evidence="2" id="KW-1185">Reference proteome</keyword>
<dbReference type="Pfam" id="PF10604">
    <property type="entry name" value="Polyketide_cyc2"/>
    <property type="match status" value="1"/>
</dbReference>
<dbReference type="InterPro" id="IPR019587">
    <property type="entry name" value="Polyketide_cyclase/dehydratase"/>
</dbReference>